<comment type="similarity">
    <text evidence="1">Belongs to the AB hydrolase superfamily. FUS2 hydrolase family.</text>
</comment>
<evidence type="ECO:0000313" key="4">
    <source>
        <dbReference type="EMBL" id="GAK51268.1"/>
    </source>
</evidence>
<dbReference type="Gene3D" id="3.40.50.1820">
    <property type="entry name" value="alpha/beta hydrolase"/>
    <property type="match status" value="1"/>
</dbReference>
<feature type="domain" description="AB hydrolase-1" evidence="3">
    <location>
        <begin position="72"/>
        <end position="183"/>
    </location>
</feature>
<evidence type="ECO:0000313" key="5">
    <source>
        <dbReference type="Proteomes" id="UP000030700"/>
    </source>
</evidence>
<sequence>MKKYVAFCVDTVRFALLIMVIAAEFLCSQPSDAAEIGLSMQDVFFTTPDSMNIAGSWIIPEAAAAKKTTKVPVVLLLHDYGLNRRDWSIFIPDLVQHGYGVLAIDLRGHGQSRREEATAPPTPEDVLKNGVGDLQAALNWLKSQKQADIKHVALIGAGIGGDLAFLGRSTFPKSVKVAVVISPSYSTVTEGAPLGNQTDAVLFCVSSKSKDGLSMMAAETLANFTKDPKKTIVYNSAAYGLAMFYKHPEIKQEILEWIAILKTKK</sequence>
<organism evidence="4">
    <name type="scientific">Candidatus Moduliflexus flocculans</name>
    <dbReference type="NCBI Taxonomy" id="1499966"/>
    <lineage>
        <taxon>Bacteria</taxon>
        <taxon>Candidatus Moduliflexota</taxon>
        <taxon>Candidatus Moduliflexia</taxon>
        <taxon>Candidatus Moduliflexales</taxon>
        <taxon>Candidatus Moduliflexaceae</taxon>
    </lineage>
</organism>
<dbReference type="InterPro" id="IPR029058">
    <property type="entry name" value="AB_hydrolase_fold"/>
</dbReference>
<reference evidence="4" key="1">
    <citation type="journal article" date="2015" name="PeerJ">
        <title>First genomic representation of candidate bacterial phylum KSB3 points to enhanced environmental sensing as a trigger of wastewater bulking.</title>
        <authorList>
            <person name="Sekiguchi Y."/>
            <person name="Ohashi A."/>
            <person name="Parks D.H."/>
            <person name="Yamauchi T."/>
            <person name="Tyson G.W."/>
            <person name="Hugenholtz P."/>
        </authorList>
    </citation>
    <scope>NUCLEOTIDE SEQUENCE [LARGE SCALE GENOMIC DNA]</scope>
</reference>
<evidence type="ECO:0000259" key="3">
    <source>
        <dbReference type="Pfam" id="PF00561"/>
    </source>
</evidence>
<proteinExistence type="inferred from homology"/>
<dbReference type="InterPro" id="IPR050261">
    <property type="entry name" value="FrsA_esterase"/>
</dbReference>
<protein>
    <recommendedName>
        <fullName evidence="3">AB hydrolase-1 domain-containing protein</fullName>
    </recommendedName>
</protein>
<gene>
    <name evidence="4" type="ORF">U14_02511</name>
</gene>
<feature type="signal peptide" evidence="2">
    <location>
        <begin position="1"/>
        <end position="33"/>
    </location>
</feature>
<dbReference type="HOGENOM" id="CLU_1197590_0_0_0"/>
<dbReference type="STRING" id="1499966.U14_02511"/>
<dbReference type="SUPFAM" id="SSF53474">
    <property type="entry name" value="alpha/beta-Hydrolases"/>
    <property type="match status" value="1"/>
</dbReference>
<dbReference type="Proteomes" id="UP000030700">
    <property type="component" value="Unassembled WGS sequence"/>
</dbReference>
<dbReference type="PANTHER" id="PTHR22946">
    <property type="entry name" value="DIENELACTONE HYDROLASE DOMAIN-CONTAINING PROTEIN-RELATED"/>
    <property type="match status" value="1"/>
</dbReference>
<keyword evidence="5" id="KW-1185">Reference proteome</keyword>
<feature type="chain" id="PRO_5001755159" description="AB hydrolase-1 domain-containing protein" evidence="2">
    <location>
        <begin position="34"/>
        <end position="265"/>
    </location>
</feature>
<accession>A0A081BLK2</accession>
<name>A0A081BLK2_9BACT</name>
<dbReference type="AlphaFoldDB" id="A0A081BLK2"/>
<evidence type="ECO:0000256" key="2">
    <source>
        <dbReference type="SAM" id="SignalP"/>
    </source>
</evidence>
<keyword evidence="2" id="KW-0732">Signal</keyword>
<evidence type="ECO:0000256" key="1">
    <source>
        <dbReference type="ARBA" id="ARBA00038115"/>
    </source>
</evidence>
<dbReference type="InterPro" id="IPR000073">
    <property type="entry name" value="AB_hydrolase_1"/>
</dbReference>
<dbReference type="EMBL" id="DF820457">
    <property type="protein sequence ID" value="GAK51268.1"/>
    <property type="molecule type" value="Genomic_DNA"/>
</dbReference>
<dbReference type="Pfam" id="PF00561">
    <property type="entry name" value="Abhydrolase_1"/>
    <property type="match status" value="1"/>
</dbReference>